<reference evidence="1 2" key="1">
    <citation type="journal article" date="2001" name="Nature">
        <title>Genome sequence of enterohaemorrhagic Escherichia coli O157:H7.</title>
        <authorList>
            <person name="Perna N.T."/>
            <person name="Plunkett G.III."/>
            <person name="Burland V."/>
            <person name="Mau B."/>
            <person name="Glasner J.D."/>
            <person name="Rose D.J."/>
            <person name="Mayhew G.F."/>
            <person name="Evans P.S."/>
            <person name="Gregor J."/>
            <person name="Kirkpatrick H.A."/>
            <person name="Posfai G."/>
            <person name="Hackett J."/>
            <person name="Klink S."/>
            <person name="Boutin A."/>
            <person name="Shao Y."/>
            <person name="Miller L."/>
            <person name="Grotbeck E.J."/>
            <person name="Davis N.W."/>
            <person name="Lim A."/>
            <person name="Dimalanta E."/>
            <person name="Potamousis K."/>
            <person name="Apodaca J."/>
            <person name="Anantharaman T.S."/>
            <person name="Lin J."/>
            <person name="Yen G."/>
            <person name="Schwartz D.C."/>
            <person name="Welch R.A."/>
            <person name="Blattner F.R."/>
        </authorList>
    </citation>
    <scope>NUCLEOTIDE SEQUENCE [LARGE SCALE GENOMIC DNA]</scope>
    <source>
        <strain evidence="2">O157:H7 / EDL933 / ATCC 700927 / EHEC</strain>
    </source>
</reference>
<name>Q8X4J0_ECO57</name>
<evidence type="ECO:0000313" key="2">
    <source>
        <dbReference type="Proteomes" id="UP000002519"/>
    </source>
</evidence>
<protein>
    <submittedName>
        <fullName evidence="1">Uncharacterized protein</fullName>
    </submittedName>
</protein>
<sequence length="114" mass="13080">MPLHFLDIHALQRLCRAGFNTGRSRLPMPAQIALNRPRLFARRNDLHRTKRASQHTAFTANATCLFNENMPMFAAYRVNRADIRARCIFTLMTGYCRGPAVVFNDTNTGNKLVW</sequence>
<accession>Q8X4J0</accession>
<dbReference type="KEGG" id="ece:Z4999"/>
<dbReference type="AlphaFoldDB" id="Q8X4J0"/>
<dbReference type="PIR" id="G86032">
    <property type="entry name" value="G86032"/>
</dbReference>
<dbReference type="EMBL" id="AE005174">
    <property type="protein sequence ID" value="AAG58723.1"/>
    <property type="molecule type" value="Genomic_DNA"/>
</dbReference>
<gene>
    <name evidence="1" type="ordered locus">Z4999</name>
</gene>
<organism evidence="1 2">
    <name type="scientific">Escherichia coli O157:H7</name>
    <dbReference type="NCBI Taxonomy" id="83334"/>
    <lineage>
        <taxon>Bacteria</taxon>
        <taxon>Pseudomonadati</taxon>
        <taxon>Pseudomonadota</taxon>
        <taxon>Gammaproteobacteria</taxon>
        <taxon>Enterobacterales</taxon>
        <taxon>Enterobacteriaceae</taxon>
        <taxon>Escherichia</taxon>
    </lineage>
</organism>
<proteinExistence type="predicted"/>
<dbReference type="Proteomes" id="UP000002519">
    <property type="component" value="Chromosome"/>
</dbReference>
<evidence type="ECO:0000313" key="1">
    <source>
        <dbReference type="EMBL" id="AAG58723.1"/>
    </source>
</evidence>